<dbReference type="Gene3D" id="1.10.357.10">
    <property type="entry name" value="Tetracycline Repressor, domain 2"/>
    <property type="match status" value="1"/>
</dbReference>
<reference evidence="7" key="1">
    <citation type="journal article" date="2019" name="Int. J. Syst. Evol. Microbiol.">
        <title>The Global Catalogue of Microorganisms (GCM) 10K type strain sequencing project: providing services to taxonomists for standard genome sequencing and annotation.</title>
        <authorList>
            <consortium name="The Broad Institute Genomics Platform"/>
            <consortium name="The Broad Institute Genome Sequencing Center for Infectious Disease"/>
            <person name="Wu L."/>
            <person name="Ma J."/>
        </authorList>
    </citation>
    <scope>NUCLEOTIDE SEQUENCE [LARGE SCALE GENOMIC DNA]</scope>
    <source>
        <strain evidence="7">JCM 32148</strain>
    </source>
</reference>
<feature type="domain" description="HTH tetR-type" evidence="4">
    <location>
        <begin position="20"/>
        <end position="55"/>
    </location>
</feature>
<evidence type="ECO:0000313" key="7">
    <source>
        <dbReference type="Proteomes" id="UP001597053"/>
    </source>
</evidence>
<dbReference type="EMBL" id="JBHTHM010000027">
    <property type="protein sequence ID" value="MFD0782655.1"/>
    <property type="molecule type" value="Genomic_DNA"/>
</dbReference>
<evidence type="ECO:0000256" key="1">
    <source>
        <dbReference type="ARBA" id="ARBA00023015"/>
    </source>
</evidence>
<gene>
    <name evidence="6" type="ORF">ACFQZ8_01760</name>
</gene>
<evidence type="ECO:0000259" key="4">
    <source>
        <dbReference type="Pfam" id="PF00440"/>
    </source>
</evidence>
<evidence type="ECO:0000259" key="5">
    <source>
        <dbReference type="Pfam" id="PF13305"/>
    </source>
</evidence>
<dbReference type="SUPFAM" id="SSF46689">
    <property type="entry name" value="Homeodomain-like"/>
    <property type="match status" value="1"/>
</dbReference>
<proteinExistence type="predicted"/>
<evidence type="ECO:0000256" key="3">
    <source>
        <dbReference type="ARBA" id="ARBA00023163"/>
    </source>
</evidence>
<dbReference type="Pfam" id="PF13305">
    <property type="entry name" value="TetR_C_33"/>
    <property type="match status" value="1"/>
</dbReference>
<evidence type="ECO:0000313" key="6">
    <source>
        <dbReference type="EMBL" id="MFD0782655.1"/>
    </source>
</evidence>
<organism evidence="6 7">
    <name type="scientific">Micromonospora azadirachtae</name>
    <dbReference type="NCBI Taxonomy" id="1970735"/>
    <lineage>
        <taxon>Bacteria</taxon>
        <taxon>Bacillati</taxon>
        <taxon>Actinomycetota</taxon>
        <taxon>Actinomycetes</taxon>
        <taxon>Micromonosporales</taxon>
        <taxon>Micromonosporaceae</taxon>
        <taxon>Micromonospora</taxon>
    </lineage>
</organism>
<dbReference type="Proteomes" id="UP001597053">
    <property type="component" value="Unassembled WGS sequence"/>
</dbReference>
<dbReference type="Pfam" id="PF00440">
    <property type="entry name" value="TetR_N"/>
    <property type="match status" value="1"/>
</dbReference>
<dbReference type="InterPro" id="IPR009057">
    <property type="entry name" value="Homeodomain-like_sf"/>
</dbReference>
<keyword evidence="1" id="KW-0805">Transcription regulation</keyword>
<dbReference type="InterPro" id="IPR025996">
    <property type="entry name" value="MT1864/Rv1816-like_C"/>
</dbReference>
<name>A0ABW2ZVQ6_9ACTN</name>
<keyword evidence="3" id="KW-0804">Transcription</keyword>
<dbReference type="InterPro" id="IPR036271">
    <property type="entry name" value="Tet_transcr_reg_TetR-rel_C_sf"/>
</dbReference>
<comment type="caution">
    <text evidence="6">The sequence shown here is derived from an EMBL/GenBank/DDBJ whole genome shotgun (WGS) entry which is preliminary data.</text>
</comment>
<sequence>MRAVMRRDRLREQMVADVRAAARAVIKTQGVETLTLAEVARRVGVTPAALYRHFEDPPLADIVRQAAREVTAEITGLLQSVADAQPEDDYAARVVEPSRAFRRWALAHRREFALLFGTPTAAAGSAQVDVTSDWVRRLAGVWGPEFVKLWAARPYRILDDSELDARLREQLAAYRAATGVDIPLGALVVMLSCWRSIYGAVALEVFDHFAPMITDHGPMFELLMRDLVTTLGLGADYRPPDGALPAHSG</sequence>
<feature type="domain" description="HTH-type transcriptional regulator MT1864/Rv1816-like C-terminal" evidence="5">
    <location>
        <begin position="99"/>
        <end position="227"/>
    </location>
</feature>
<protein>
    <submittedName>
        <fullName evidence="6">TetR/AcrR family transcriptional regulator</fullName>
    </submittedName>
</protein>
<keyword evidence="2" id="KW-0238">DNA-binding</keyword>
<evidence type="ECO:0000256" key="2">
    <source>
        <dbReference type="ARBA" id="ARBA00023125"/>
    </source>
</evidence>
<dbReference type="InterPro" id="IPR001647">
    <property type="entry name" value="HTH_TetR"/>
</dbReference>
<dbReference type="SUPFAM" id="SSF48498">
    <property type="entry name" value="Tetracyclin repressor-like, C-terminal domain"/>
    <property type="match status" value="1"/>
</dbReference>
<keyword evidence="7" id="KW-1185">Reference proteome</keyword>
<accession>A0ABW2ZVQ6</accession>